<proteinExistence type="predicted"/>
<comment type="catalytic activity">
    <reaction evidence="1">
        <text>ATP + protein L-histidine = ADP + protein N-phospho-L-histidine.</text>
        <dbReference type="EC" id="2.7.13.3"/>
    </reaction>
</comment>
<dbReference type="InterPro" id="IPR014710">
    <property type="entry name" value="RmlC-like_jellyroll"/>
</dbReference>
<dbReference type="InterPro" id="IPR029016">
    <property type="entry name" value="GAF-like_dom_sf"/>
</dbReference>
<evidence type="ECO:0000256" key="2">
    <source>
        <dbReference type="ARBA" id="ARBA00012438"/>
    </source>
</evidence>
<dbReference type="SUPFAM" id="SSF55781">
    <property type="entry name" value="GAF domain-like"/>
    <property type="match status" value="1"/>
</dbReference>
<dbReference type="Pfam" id="PF02518">
    <property type="entry name" value="HATPase_c"/>
    <property type="match status" value="1"/>
</dbReference>
<dbReference type="SUPFAM" id="SSF51206">
    <property type="entry name" value="cAMP-binding domain-like"/>
    <property type="match status" value="1"/>
</dbReference>
<dbReference type="Gene3D" id="3.30.450.40">
    <property type="match status" value="1"/>
</dbReference>
<keyword evidence="6" id="KW-0547">Nucleotide-binding</keyword>
<name>A0AAE3P1X6_9BACT</name>
<dbReference type="AlphaFoldDB" id="A0AAE3P1X6"/>
<dbReference type="PRINTS" id="PR00344">
    <property type="entry name" value="BCTRLSENSOR"/>
</dbReference>
<dbReference type="SMART" id="SM00387">
    <property type="entry name" value="HATPase_c"/>
    <property type="match status" value="1"/>
</dbReference>
<dbReference type="PROSITE" id="PS50109">
    <property type="entry name" value="HIS_KIN"/>
    <property type="match status" value="1"/>
</dbReference>
<dbReference type="RefSeq" id="WP_321536600.1">
    <property type="nucleotide sequence ID" value="NZ_JARGDL010000019.1"/>
</dbReference>
<dbReference type="CDD" id="cd00038">
    <property type="entry name" value="CAP_ED"/>
    <property type="match status" value="1"/>
</dbReference>
<dbReference type="InterPro" id="IPR018490">
    <property type="entry name" value="cNMP-bd_dom_sf"/>
</dbReference>
<protein>
    <recommendedName>
        <fullName evidence="2">histidine kinase</fullName>
        <ecNumber evidence="2">2.7.13.3</ecNumber>
    </recommendedName>
</protein>
<dbReference type="InterPro" id="IPR036890">
    <property type="entry name" value="HATPase_C_sf"/>
</dbReference>
<keyword evidence="7" id="KW-1185">Reference proteome</keyword>
<organism evidence="6 7">
    <name type="scientific">Stygiobacter electus</name>
    <dbReference type="NCBI Taxonomy" id="3032292"/>
    <lineage>
        <taxon>Bacteria</taxon>
        <taxon>Pseudomonadati</taxon>
        <taxon>Ignavibacteriota</taxon>
        <taxon>Ignavibacteria</taxon>
        <taxon>Ignavibacteriales</taxon>
        <taxon>Melioribacteraceae</taxon>
        <taxon>Stygiobacter</taxon>
    </lineage>
</organism>
<dbReference type="EC" id="2.7.13.3" evidence="2"/>
<dbReference type="PANTHER" id="PTHR45569:SF1">
    <property type="entry name" value="SENSOR PROTEIN KDPD"/>
    <property type="match status" value="1"/>
</dbReference>
<dbReference type="GO" id="GO:0005524">
    <property type="term" value="F:ATP binding"/>
    <property type="evidence" value="ECO:0007669"/>
    <property type="project" value="UniProtKB-KW"/>
</dbReference>
<accession>A0AAE3P1X6</accession>
<dbReference type="InterPro" id="IPR003594">
    <property type="entry name" value="HATPase_dom"/>
</dbReference>
<dbReference type="InterPro" id="IPR004358">
    <property type="entry name" value="Sig_transdc_His_kin-like_C"/>
</dbReference>
<sequence length="780" mass="88967">MENQLMISLSRNKLLKNVEINKIDLRNIRGKLITIGEGEILYREGDHADGIFLVVSGEINLLKKRLLGKSKSFIFSEDDFFGQEEYLEETSRTSTAVALRDSYLIFLSKDEIDILIRQDDKILQNLRETFQEPISEAKTFSTIISDTKEEIKEQKIDFKEEEIKTQEESHEFFQSISDSSRSGDENLVHPLEKIESKIEKTPEENLPFDESLFNEDGIIKAEFEIPTEKTEEQKSKVIEKNAEETAEEKKVEQKPKDDLDDALFAALSGFTATQDEKKEMEISEENLSDQDDQSFYASMEDFEPKIPDEKLNEFKIEEDKIKKSFEEKTQLPEDEKIIEEAQEYINPLKEEIIEEKIETVKQTFEETKGIDLISKDEIKKTDNHEKQTNKLTTDELEMLLRAAELVNSTIKVDEVLQNIVTVAIQITNADRGTLYIVDKEKNELWSLILQANELKEIRLKIGEGLAGYSAKKGEVLNIRDVQNDPRFNNEYDRVSGYVTKSMICFPIKNNQAQVIGVLQLINSKNGFFTERDETFLAALSVHAALALQNAELVEKLLQGERVNSLGKMANFLIQDIKKPILVSKRYAEHLLSKNLQPEISQIVQMLLDQITHIVDLVQTTSSYSEGKTVLRTINASLNNTLADFATRIENFVNNKNCKIINEFDKDVTVRIDMKELYQSYFHIIRNACDAMPEGGTIHISTKREEKKVKILVKDNGIGIPDSIKEKIFDPFVSYGKKDGTGLGLPIAKKIIEAHNGKIEFDSAVGIGTTFIITLPIASIF</sequence>
<dbReference type="Proteomes" id="UP001221302">
    <property type="component" value="Unassembled WGS sequence"/>
</dbReference>
<dbReference type="Gene3D" id="3.30.565.10">
    <property type="entry name" value="Histidine kinase-like ATPase, C-terminal domain"/>
    <property type="match status" value="1"/>
</dbReference>
<evidence type="ECO:0000256" key="1">
    <source>
        <dbReference type="ARBA" id="ARBA00000085"/>
    </source>
</evidence>
<evidence type="ECO:0000256" key="3">
    <source>
        <dbReference type="SAM" id="MobiDB-lite"/>
    </source>
</evidence>
<dbReference type="EMBL" id="JARGDL010000019">
    <property type="protein sequence ID" value="MDF1612829.1"/>
    <property type="molecule type" value="Genomic_DNA"/>
</dbReference>
<dbReference type="SUPFAM" id="SSF55874">
    <property type="entry name" value="ATPase domain of HSP90 chaperone/DNA topoisomerase II/histidine kinase"/>
    <property type="match status" value="1"/>
</dbReference>
<dbReference type="InterPro" id="IPR005467">
    <property type="entry name" value="His_kinase_dom"/>
</dbReference>
<evidence type="ECO:0000313" key="7">
    <source>
        <dbReference type="Proteomes" id="UP001221302"/>
    </source>
</evidence>
<evidence type="ECO:0000259" key="4">
    <source>
        <dbReference type="PROSITE" id="PS50042"/>
    </source>
</evidence>
<feature type="domain" description="Cyclic nucleotide-binding" evidence="4">
    <location>
        <begin position="37"/>
        <end position="133"/>
    </location>
</feature>
<dbReference type="Gene3D" id="2.60.120.10">
    <property type="entry name" value="Jelly Rolls"/>
    <property type="match status" value="1"/>
</dbReference>
<gene>
    <name evidence="6" type="ORF">P0M35_11755</name>
</gene>
<feature type="region of interest" description="Disordered" evidence="3">
    <location>
        <begin position="228"/>
        <end position="255"/>
    </location>
</feature>
<dbReference type="PROSITE" id="PS50042">
    <property type="entry name" value="CNMP_BINDING_3"/>
    <property type="match status" value="1"/>
</dbReference>
<comment type="caution">
    <text evidence="6">The sequence shown here is derived from an EMBL/GenBank/DDBJ whole genome shotgun (WGS) entry which is preliminary data.</text>
</comment>
<dbReference type="SMART" id="SM00065">
    <property type="entry name" value="GAF"/>
    <property type="match status" value="1"/>
</dbReference>
<dbReference type="InterPro" id="IPR003018">
    <property type="entry name" value="GAF"/>
</dbReference>
<evidence type="ECO:0000313" key="6">
    <source>
        <dbReference type="EMBL" id="MDF1612829.1"/>
    </source>
</evidence>
<dbReference type="PANTHER" id="PTHR45569">
    <property type="entry name" value="SENSOR PROTEIN KDPD"/>
    <property type="match status" value="1"/>
</dbReference>
<dbReference type="CDD" id="cd00075">
    <property type="entry name" value="HATPase"/>
    <property type="match status" value="1"/>
</dbReference>
<keyword evidence="6" id="KW-0067">ATP-binding</keyword>
<dbReference type="GO" id="GO:0005886">
    <property type="term" value="C:plasma membrane"/>
    <property type="evidence" value="ECO:0007669"/>
    <property type="project" value="TreeGrafter"/>
</dbReference>
<reference evidence="6" key="1">
    <citation type="submission" date="2023-03" db="EMBL/GenBank/DDBJ databases">
        <title>Stygiobacter electus gen. nov., sp. nov., facultatively anaerobic thermotolerant bacterium of the class Ignavibacteria from a well of Yessentuki mineral water deposit.</title>
        <authorList>
            <person name="Podosokorskaya O.A."/>
            <person name="Elcheninov A.G."/>
            <person name="Petrova N.F."/>
            <person name="Zavarzina D.G."/>
            <person name="Kublanov I.V."/>
            <person name="Merkel A.Y."/>
        </authorList>
    </citation>
    <scope>NUCLEOTIDE SEQUENCE</scope>
    <source>
        <strain evidence="6">09-Me</strain>
    </source>
</reference>
<feature type="domain" description="Histidine kinase" evidence="5">
    <location>
        <begin position="571"/>
        <end position="778"/>
    </location>
</feature>
<dbReference type="GO" id="GO:0000155">
    <property type="term" value="F:phosphorelay sensor kinase activity"/>
    <property type="evidence" value="ECO:0007669"/>
    <property type="project" value="TreeGrafter"/>
</dbReference>
<evidence type="ECO:0000259" key="5">
    <source>
        <dbReference type="PROSITE" id="PS50109"/>
    </source>
</evidence>
<dbReference type="Pfam" id="PF01590">
    <property type="entry name" value="GAF"/>
    <property type="match status" value="1"/>
</dbReference>
<dbReference type="InterPro" id="IPR052023">
    <property type="entry name" value="Histidine_kinase_KdpD"/>
</dbReference>
<dbReference type="InterPro" id="IPR000595">
    <property type="entry name" value="cNMP-bd_dom"/>
</dbReference>
<dbReference type="Pfam" id="PF00027">
    <property type="entry name" value="cNMP_binding"/>
    <property type="match status" value="1"/>
</dbReference>